<feature type="region of interest" description="Disordered" evidence="1">
    <location>
        <begin position="1"/>
        <end position="44"/>
    </location>
</feature>
<dbReference type="AlphaFoldDB" id="A0A210QNA5"/>
<evidence type="ECO:0000256" key="1">
    <source>
        <dbReference type="SAM" id="MobiDB-lite"/>
    </source>
</evidence>
<reference evidence="2 3" key="1">
    <citation type="journal article" date="2017" name="Nat. Ecol. Evol.">
        <title>Scallop genome provides insights into evolution of bilaterian karyotype and development.</title>
        <authorList>
            <person name="Wang S."/>
            <person name="Zhang J."/>
            <person name="Jiao W."/>
            <person name="Li J."/>
            <person name="Xun X."/>
            <person name="Sun Y."/>
            <person name="Guo X."/>
            <person name="Huan P."/>
            <person name="Dong B."/>
            <person name="Zhang L."/>
            <person name="Hu X."/>
            <person name="Sun X."/>
            <person name="Wang J."/>
            <person name="Zhao C."/>
            <person name="Wang Y."/>
            <person name="Wang D."/>
            <person name="Huang X."/>
            <person name="Wang R."/>
            <person name="Lv J."/>
            <person name="Li Y."/>
            <person name="Zhang Z."/>
            <person name="Liu B."/>
            <person name="Lu W."/>
            <person name="Hui Y."/>
            <person name="Liang J."/>
            <person name="Zhou Z."/>
            <person name="Hou R."/>
            <person name="Li X."/>
            <person name="Liu Y."/>
            <person name="Li H."/>
            <person name="Ning X."/>
            <person name="Lin Y."/>
            <person name="Zhao L."/>
            <person name="Xing Q."/>
            <person name="Dou J."/>
            <person name="Li Y."/>
            <person name="Mao J."/>
            <person name="Guo H."/>
            <person name="Dou H."/>
            <person name="Li T."/>
            <person name="Mu C."/>
            <person name="Jiang W."/>
            <person name="Fu Q."/>
            <person name="Fu X."/>
            <person name="Miao Y."/>
            <person name="Liu J."/>
            <person name="Yu Q."/>
            <person name="Li R."/>
            <person name="Liao H."/>
            <person name="Li X."/>
            <person name="Kong Y."/>
            <person name="Jiang Z."/>
            <person name="Chourrout D."/>
            <person name="Li R."/>
            <person name="Bao Z."/>
        </authorList>
    </citation>
    <scope>NUCLEOTIDE SEQUENCE [LARGE SCALE GENOMIC DNA]</scope>
    <source>
        <strain evidence="2 3">PY_sf001</strain>
    </source>
</reference>
<name>A0A210QNA5_MIZYE</name>
<protein>
    <submittedName>
        <fullName evidence="2">Coiled-coil domain-containing protein 28B</fullName>
    </submittedName>
</protein>
<keyword evidence="3" id="KW-1185">Reference proteome</keyword>
<dbReference type="OrthoDB" id="9977011at2759"/>
<dbReference type="InterPro" id="IPR025271">
    <property type="entry name" value="CCDC28"/>
</dbReference>
<gene>
    <name evidence="2" type="ORF">KP79_PYT06731</name>
</gene>
<dbReference type="EMBL" id="NEDP02002733">
    <property type="protein sequence ID" value="OWF50202.1"/>
    <property type="molecule type" value="Genomic_DNA"/>
</dbReference>
<comment type="caution">
    <text evidence="2">The sequence shown here is derived from an EMBL/GenBank/DDBJ whole genome shotgun (WGS) entry which is preliminary data.</text>
</comment>
<sequence length="144" mass="16297">MASRMMKSETYPVSIQSSAESNTSKQGVLKGDKPAVGSSRPCNEHSFLTDVADVRTMEQGLLQLLEDFHSGKLQAFGGSMTFEKMDHIREQQERLARLHFEMELLQDMHRRDTEEGKTASNDKMGKLIDQLHAISSSIQRIQKE</sequence>
<feature type="compositionally biased region" description="Polar residues" evidence="1">
    <location>
        <begin position="11"/>
        <end position="26"/>
    </location>
</feature>
<dbReference type="PANTHER" id="PTHR13400:SF4">
    <property type="entry name" value="COILED-COIL DOMAIN-CONTAINING PROTEIN 28A-LIKE PROTEIN"/>
    <property type="match status" value="1"/>
</dbReference>
<dbReference type="Pfam" id="PF13270">
    <property type="entry name" value="CCDC28"/>
    <property type="match status" value="1"/>
</dbReference>
<proteinExistence type="predicted"/>
<accession>A0A210QNA5</accession>
<evidence type="ECO:0000313" key="2">
    <source>
        <dbReference type="EMBL" id="OWF50202.1"/>
    </source>
</evidence>
<organism evidence="2 3">
    <name type="scientific">Mizuhopecten yessoensis</name>
    <name type="common">Japanese scallop</name>
    <name type="synonym">Patinopecten yessoensis</name>
    <dbReference type="NCBI Taxonomy" id="6573"/>
    <lineage>
        <taxon>Eukaryota</taxon>
        <taxon>Metazoa</taxon>
        <taxon>Spiralia</taxon>
        <taxon>Lophotrochozoa</taxon>
        <taxon>Mollusca</taxon>
        <taxon>Bivalvia</taxon>
        <taxon>Autobranchia</taxon>
        <taxon>Pteriomorphia</taxon>
        <taxon>Pectinida</taxon>
        <taxon>Pectinoidea</taxon>
        <taxon>Pectinidae</taxon>
        <taxon>Mizuhopecten</taxon>
    </lineage>
</organism>
<dbReference type="Proteomes" id="UP000242188">
    <property type="component" value="Unassembled WGS sequence"/>
</dbReference>
<evidence type="ECO:0000313" key="3">
    <source>
        <dbReference type="Proteomes" id="UP000242188"/>
    </source>
</evidence>
<dbReference type="PANTHER" id="PTHR13400">
    <property type="entry name" value="CHEMOKINE C-C MOTIF RECEPTOR 1"/>
    <property type="match status" value="1"/>
</dbReference>